<keyword evidence="3" id="KW-1185">Reference proteome</keyword>
<dbReference type="Proteomes" id="UP001212152">
    <property type="component" value="Unassembled WGS sequence"/>
</dbReference>
<protein>
    <submittedName>
        <fullName evidence="2">Uncharacterized protein</fullName>
    </submittedName>
</protein>
<evidence type="ECO:0000256" key="1">
    <source>
        <dbReference type="SAM" id="MobiDB-lite"/>
    </source>
</evidence>
<sequence length="315" mass="33840">MSSATSRLERPRPHSLLVPAAPDPPFSSPSHPLATALRALSNAFRQKHTTSFPIFLTLLTTHSRLPALLPTYNPLIASPHLTAHLLALPPPPATSPLFTVFTLYYLHHATPPRYRRPFALSPAQFADLYGFYLLCVGGGGVGHHEDAVWCYGELRRVGALWIVPDCVAVAVSGGDDDGSISKRRTTDGKDETIADDDAASASDSDDPPPPPPPPPPPSTLTRLERDYNALKAALGEPLLTTTTTAAAVDDDNNPADMRYSLDDTVVSPLRQADSLRAALRAHLWESEEPIPTACLNAADAATAANATRKRSRRDA</sequence>
<gene>
    <name evidence="2" type="ORF">HDU87_006386</name>
</gene>
<dbReference type="AlphaFoldDB" id="A0AAD5TFG8"/>
<organism evidence="2 3">
    <name type="scientific">Geranomyces variabilis</name>
    <dbReference type="NCBI Taxonomy" id="109894"/>
    <lineage>
        <taxon>Eukaryota</taxon>
        <taxon>Fungi</taxon>
        <taxon>Fungi incertae sedis</taxon>
        <taxon>Chytridiomycota</taxon>
        <taxon>Chytridiomycota incertae sedis</taxon>
        <taxon>Chytridiomycetes</taxon>
        <taxon>Spizellomycetales</taxon>
        <taxon>Powellomycetaceae</taxon>
        <taxon>Geranomyces</taxon>
    </lineage>
</organism>
<proteinExistence type="predicted"/>
<feature type="region of interest" description="Disordered" evidence="1">
    <location>
        <begin position="177"/>
        <end position="219"/>
    </location>
</feature>
<feature type="compositionally biased region" description="Pro residues" evidence="1">
    <location>
        <begin position="207"/>
        <end position="218"/>
    </location>
</feature>
<evidence type="ECO:0000313" key="3">
    <source>
        <dbReference type="Proteomes" id="UP001212152"/>
    </source>
</evidence>
<dbReference type="EMBL" id="JADGJQ010000055">
    <property type="protein sequence ID" value="KAJ3175151.1"/>
    <property type="molecule type" value="Genomic_DNA"/>
</dbReference>
<feature type="compositionally biased region" description="Acidic residues" evidence="1">
    <location>
        <begin position="193"/>
        <end position="206"/>
    </location>
</feature>
<evidence type="ECO:0000313" key="2">
    <source>
        <dbReference type="EMBL" id="KAJ3175151.1"/>
    </source>
</evidence>
<comment type="caution">
    <text evidence="2">The sequence shown here is derived from an EMBL/GenBank/DDBJ whole genome shotgun (WGS) entry which is preliminary data.</text>
</comment>
<reference evidence="2" key="1">
    <citation type="submission" date="2020-05" db="EMBL/GenBank/DDBJ databases">
        <title>Phylogenomic resolution of chytrid fungi.</title>
        <authorList>
            <person name="Stajich J.E."/>
            <person name="Amses K."/>
            <person name="Simmons R."/>
            <person name="Seto K."/>
            <person name="Myers J."/>
            <person name="Bonds A."/>
            <person name="Quandt C.A."/>
            <person name="Barry K."/>
            <person name="Liu P."/>
            <person name="Grigoriev I."/>
            <person name="Longcore J.E."/>
            <person name="James T.Y."/>
        </authorList>
    </citation>
    <scope>NUCLEOTIDE SEQUENCE</scope>
    <source>
        <strain evidence="2">JEL0379</strain>
    </source>
</reference>
<name>A0AAD5TFG8_9FUNG</name>
<feature type="region of interest" description="Disordered" evidence="1">
    <location>
        <begin position="1"/>
        <end position="29"/>
    </location>
</feature>
<accession>A0AAD5TFG8</accession>